<dbReference type="Pfam" id="PF00356">
    <property type="entry name" value="LacI"/>
    <property type="match status" value="1"/>
</dbReference>
<evidence type="ECO:0000259" key="5">
    <source>
        <dbReference type="PROSITE" id="PS50932"/>
    </source>
</evidence>
<comment type="caution">
    <text evidence="6">The sequence shown here is derived from an EMBL/GenBank/DDBJ whole genome shotgun (WGS) entry which is preliminary data.</text>
</comment>
<dbReference type="PANTHER" id="PTHR30146">
    <property type="entry name" value="LACI-RELATED TRANSCRIPTIONAL REPRESSOR"/>
    <property type="match status" value="1"/>
</dbReference>
<dbReference type="PROSITE" id="PS50932">
    <property type="entry name" value="HTH_LACI_2"/>
    <property type="match status" value="1"/>
</dbReference>
<keyword evidence="2" id="KW-0805">Transcription regulation</keyword>
<evidence type="ECO:0000313" key="7">
    <source>
        <dbReference type="Proteomes" id="UP000037392"/>
    </source>
</evidence>
<dbReference type="OrthoDB" id="43195at2"/>
<keyword evidence="4" id="KW-0804">Transcription</keyword>
<keyword evidence="3" id="KW-0238">DNA-binding</keyword>
<dbReference type="SUPFAM" id="SSF53822">
    <property type="entry name" value="Periplasmic binding protein-like I"/>
    <property type="match status" value="1"/>
</dbReference>
<dbReference type="InterPro" id="IPR000843">
    <property type="entry name" value="HTH_LacI"/>
</dbReference>
<dbReference type="InterPro" id="IPR046335">
    <property type="entry name" value="LacI/GalR-like_sensor"/>
</dbReference>
<dbReference type="EMBL" id="ADLK01000044">
    <property type="protein sequence ID" value="KMW13518.1"/>
    <property type="molecule type" value="Genomic_DNA"/>
</dbReference>
<evidence type="ECO:0000256" key="4">
    <source>
        <dbReference type="ARBA" id="ARBA00023163"/>
    </source>
</evidence>
<accession>A0A0J9BKX8</accession>
<proteinExistence type="predicted"/>
<dbReference type="PANTHER" id="PTHR30146:SF148">
    <property type="entry name" value="HTH-TYPE TRANSCRIPTIONAL REPRESSOR PURR-RELATED"/>
    <property type="match status" value="1"/>
</dbReference>
<dbReference type="Gene3D" id="3.40.50.2300">
    <property type="match status" value="2"/>
</dbReference>
<dbReference type="SMART" id="SM00354">
    <property type="entry name" value="HTH_LACI"/>
    <property type="match status" value="1"/>
</dbReference>
<gene>
    <name evidence="6" type="ORF">HMPREF9470_05081</name>
</gene>
<dbReference type="GO" id="GO:0000976">
    <property type="term" value="F:transcription cis-regulatory region binding"/>
    <property type="evidence" value="ECO:0007669"/>
    <property type="project" value="TreeGrafter"/>
</dbReference>
<dbReference type="Proteomes" id="UP000037392">
    <property type="component" value="Unassembled WGS sequence"/>
</dbReference>
<evidence type="ECO:0000256" key="3">
    <source>
        <dbReference type="ARBA" id="ARBA00023125"/>
    </source>
</evidence>
<protein>
    <recommendedName>
        <fullName evidence="5">HTH lacI-type domain-containing protein</fullName>
    </recommendedName>
</protein>
<dbReference type="SUPFAM" id="SSF47413">
    <property type="entry name" value="lambda repressor-like DNA-binding domains"/>
    <property type="match status" value="1"/>
</dbReference>
<dbReference type="CDD" id="cd01392">
    <property type="entry name" value="HTH_LacI"/>
    <property type="match status" value="1"/>
</dbReference>
<sequence length="366" mass="41755">MICLENKRNSNPGGLLENFMKERRVTITSIATELGLSRNTVSMALRNDPRVAEETRQRITNYVRSSGYTKFTDKTSREEAPDRPLRILALRRPDSSPYWDRILNGLSEEASLYNCNISIAVVTQKNIDELQLPYSPNDEIDACFFLHKFGTAYTQKVLKKKMYSIFLDREVYTALEPTMGDVIKSESRRATMELTLSLIRQGMTRIAYLNPFHVDGESFCDRFDGYRDAMTISNLPLEPQLITTPSPFPLMSSAVRSAFEQLMIDPPQAVVCVNDISAMCLSEMIIKEGLRIPQDIAITGFDNDEANSFQPFFTTVDCHAHLLGKRMIHQLLWRIKHPDAPYETITVQGEIIYRASSQRNVQSNIF</sequence>
<organism evidence="6 7">
    <name type="scientific">[Clostridium] citroniae WAL-19142</name>
    <dbReference type="NCBI Taxonomy" id="742734"/>
    <lineage>
        <taxon>Bacteria</taxon>
        <taxon>Bacillati</taxon>
        <taxon>Bacillota</taxon>
        <taxon>Clostridia</taxon>
        <taxon>Lachnospirales</taxon>
        <taxon>Lachnospiraceae</taxon>
        <taxon>Enterocloster</taxon>
    </lineage>
</organism>
<dbReference type="PATRIC" id="fig|742734.4.peg.5437"/>
<name>A0A0J9BKX8_9FIRM</name>
<reference evidence="6 7" key="1">
    <citation type="submission" date="2011-04" db="EMBL/GenBank/DDBJ databases">
        <title>The Genome Sequence of Clostridium citroniae WAL-19142.</title>
        <authorList>
            <consortium name="The Broad Institute Genome Sequencing Platform"/>
            <person name="Earl A."/>
            <person name="Ward D."/>
            <person name="Feldgarden M."/>
            <person name="Gevers D."/>
            <person name="Warren Y.A."/>
            <person name="Tyrrell K.L."/>
            <person name="Citron D.M."/>
            <person name="Goldstein E.J."/>
            <person name="Daigneault M."/>
            <person name="Allen-Vercoe E."/>
            <person name="Young S.K."/>
            <person name="Zeng Q."/>
            <person name="Gargeya S."/>
            <person name="Fitzgerald M."/>
            <person name="Haas B."/>
            <person name="Abouelleil A."/>
            <person name="Alvarado L."/>
            <person name="Arachchi H.M."/>
            <person name="Berlin A."/>
            <person name="Brown A."/>
            <person name="Chapman S.B."/>
            <person name="Chen Z."/>
            <person name="Dunbar C."/>
            <person name="Freedman E."/>
            <person name="Gearin G."/>
            <person name="Gellesch M."/>
            <person name="Goldberg J."/>
            <person name="Griggs A."/>
            <person name="Gujja S."/>
            <person name="Heilman E.R."/>
            <person name="Heiman D."/>
            <person name="Howarth C."/>
            <person name="Larson L."/>
            <person name="Lui A."/>
            <person name="MacDonald P.J."/>
            <person name="Mehta T."/>
            <person name="Montmayeur A."/>
            <person name="Murphy C."/>
            <person name="Neiman D."/>
            <person name="Pearson M."/>
            <person name="Priest M."/>
            <person name="Roberts A."/>
            <person name="Saif S."/>
            <person name="Shea T."/>
            <person name="Shenoy N."/>
            <person name="Sisk P."/>
            <person name="Stolte C."/>
            <person name="Sykes S."/>
            <person name="White J."/>
            <person name="Yandava C."/>
            <person name="Wortman J."/>
            <person name="Nusbaum C."/>
            <person name="Birren B."/>
        </authorList>
    </citation>
    <scope>NUCLEOTIDE SEQUENCE [LARGE SCALE GENOMIC DNA]</scope>
    <source>
        <strain evidence="6 7">WAL-19142</strain>
    </source>
</reference>
<dbReference type="InterPro" id="IPR010982">
    <property type="entry name" value="Lambda_DNA-bd_dom_sf"/>
</dbReference>
<evidence type="ECO:0000256" key="2">
    <source>
        <dbReference type="ARBA" id="ARBA00023015"/>
    </source>
</evidence>
<feature type="domain" description="HTH lacI-type" evidence="5">
    <location>
        <begin position="25"/>
        <end position="90"/>
    </location>
</feature>
<dbReference type="Pfam" id="PF13377">
    <property type="entry name" value="Peripla_BP_3"/>
    <property type="match status" value="1"/>
</dbReference>
<dbReference type="Gene3D" id="1.10.260.40">
    <property type="entry name" value="lambda repressor-like DNA-binding domains"/>
    <property type="match status" value="1"/>
</dbReference>
<keyword evidence="1" id="KW-0678">Repressor</keyword>
<dbReference type="AlphaFoldDB" id="A0A0J9BKX8"/>
<evidence type="ECO:0000256" key="1">
    <source>
        <dbReference type="ARBA" id="ARBA00022491"/>
    </source>
</evidence>
<dbReference type="GO" id="GO:0003700">
    <property type="term" value="F:DNA-binding transcription factor activity"/>
    <property type="evidence" value="ECO:0007669"/>
    <property type="project" value="TreeGrafter"/>
</dbReference>
<dbReference type="InterPro" id="IPR028082">
    <property type="entry name" value="Peripla_BP_I"/>
</dbReference>
<evidence type="ECO:0000313" key="6">
    <source>
        <dbReference type="EMBL" id="KMW13518.1"/>
    </source>
</evidence>